<proteinExistence type="predicted"/>
<dbReference type="EMBL" id="JAGSPM010000005">
    <property type="protein sequence ID" value="MBR7746827.1"/>
    <property type="molecule type" value="Genomic_DNA"/>
</dbReference>
<evidence type="ECO:0000313" key="1">
    <source>
        <dbReference type="EMBL" id="MBR7746827.1"/>
    </source>
</evidence>
<comment type="caution">
    <text evidence="1">The sequence shown here is derived from an EMBL/GenBank/DDBJ whole genome shotgun (WGS) entry which is preliminary data.</text>
</comment>
<dbReference type="RefSeq" id="WP_212684134.1">
    <property type="nucleotide sequence ID" value="NZ_JAGSPM010000005.1"/>
</dbReference>
<accession>A0A941I2Y1</accession>
<gene>
    <name evidence="1" type="ORF">KDM92_09565</name>
</gene>
<reference evidence="1 2" key="1">
    <citation type="submission" date="2021-04" db="EMBL/GenBank/DDBJ databases">
        <title>novel species isolated from subtropical streams in China.</title>
        <authorList>
            <person name="Lu H."/>
        </authorList>
    </citation>
    <scope>NUCLEOTIDE SEQUENCE [LARGE SCALE GENOMIC DNA]</scope>
    <source>
        <strain evidence="1 2">BYS107W</strain>
    </source>
</reference>
<sequence>MELQRKDAYPFRLYRADILSNVNGHTEIKEVNPDSYLNFEPFTVTTATGLQILFHPIAWYGTEFKCNTDSFTSGLENWTLRWLDPHDEHELDAHGLQGVIHSVTAPTANNNNWEFTVDFGSAPIEAMEELFVMLATAGVTKVEVSSSCID</sequence>
<dbReference type="Proteomes" id="UP000680158">
    <property type="component" value="Unassembled WGS sequence"/>
</dbReference>
<protein>
    <submittedName>
        <fullName evidence="1">Uncharacterized protein</fullName>
    </submittedName>
</protein>
<evidence type="ECO:0000313" key="2">
    <source>
        <dbReference type="Proteomes" id="UP000680158"/>
    </source>
</evidence>
<organism evidence="1 2">
    <name type="scientific">Undibacterium baiyunense</name>
    <dbReference type="NCBI Taxonomy" id="2828731"/>
    <lineage>
        <taxon>Bacteria</taxon>
        <taxon>Pseudomonadati</taxon>
        <taxon>Pseudomonadota</taxon>
        <taxon>Betaproteobacteria</taxon>
        <taxon>Burkholderiales</taxon>
        <taxon>Oxalobacteraceae</taxon>
        <taxon>Undibacterium</taxon>
    </lineage>
</organism>
<keyword evidence="2" id="KW-1185">Reference proteome</keyword>
<dbReference type="AlphaFoldDB" id="A0A941I2Y1"/>
<name>A0A941I2Y1_9BURK</name>